<keyword evidence="1" id="KW-1133">Transmembrane helix</keyword>
<dbReference type="RefSeq" id="WP_303301054.1">
    <property type="nucleotide sequence ID" value="NZ_BAABDA010000051.1"/>
</dbReference>
<evidence type="ECO:0000313" key="3">
    <source>
        <dbReference type="Proteomes" id="UP001176806"/>
    </source>
</evidence>
<dbReference type="Pfam" id="PF20556">
    <property type="entry name" value="DUF6768"/>
    <property type="match status" value="1"/>
</dbReference>
<reference evidence="2" key="1">
    <citation type="submission" date="2023-07" db="EMBL/GenBank/DDBJ databases">
        <title>Two novel species in the genus Flavivirga.</title>
        <authorList>
            <person name="Kwon K."/>
        </authorList>
    </citation>
    <scope>NUCLEOTIDE SEQUENCE</scope>
    <source>
        <strain evidence="2">KACC 14158</strain>
    </source>
</reference>
<keyword evidence="3" id="KW-1185">Reference proteome</keyword>
<sequence length="128" mass="14788">METNMEDIDKLIKETLTEEEAKFYDELDEQNVFSMVIGLFKGKNGWMITLMSIMNLIFLGLFIYCVVQFLETDDVQSLIKWGFGGISLLIGISILKVFAWMQMDKNTIMRELKRLELQVSSLSGRTSE</sequence>
<protein>
    <recommendedName>
        <fullName evidence="4">Superfamily III holin-X</fullName>
    </recommendedName>
</protein>
<evidence type="ECO:0000256" key="1">
    <source>
        <dbReference type="SAM" id="Phobius"/>
    </source>
</evidence>
<dbReference type="Proteomes" id="UP001176806">
    <property type="component" value="Unassembled WGS sequence"/>
</dbReference>
<keyword evidence="1" id="KW-0472">Membrane</keyword>
<dbReference type="InterPro" id="IPR046659">
    <property type="entry name" value="DUF6768"/>
</dbReference>
<comment type="caution">
    <text evidence="2">The sequence shown here is derived from an EMBL/GenBank/DDBJ whole genome shotgun (WGS) entry which is preliminary data.</text>
</comment>
<proteinExistence type="predicted"/>
<feature type="transmembrane region" description="Helical" evidence="1">
    <location>
        <begin position="81"/>
        <end position="101"/>
    </location>
</feature>
<feature type="transmembrane region" description="Helical" evidence="1">
    <location>
        <begin position="45"/>
        <end position="69"/>
    </location>
</feature>
<accession>A0ABT8WL73</accession>
<name>A0ABT8WL73_9FLAO</name>
<evidence type="ECO:0008006" key="4">
    <source>
        <dbReference type="Google" id="ProtNLM"/>
    </source>
</evidence>
<dbReference type="EMBL" id="JAUOEL010000002">
    <property type="protein sequence ID" value="MDO5973912.1"/>
    <property type="molecule type" value="Genomic_DNA"/>
</dbReference>
<organism evidence="2 3">
    <name type="scientific">Flavivirga jejuensis</name>
    <dbReference type="NCBI Taxonomy" id="870487"/>
    <lineage>
        <taxon>Bacteria</taxon>
        <taxon>Pseudomonadati</taxon>
        <taxon>Bacteroidota</taxon>
        <taxon>Flavobacteriia</taxon>
        <taxon>Flavobacteriales</taxon>
        <taxon>Flavobacteriaceae</taxon>
        <taxon>Flavivirga</taxon>
    </lineage>
</organism>
<gene>
    <name evidence="2" type="ORF">Q4Q40_06925</name>
</gene>
<evidence type="ECO:0000313" key="2">
    <source>
        <dbReference type="EMBL" id="MDO5973912.1"/>
    </source>
</evidence>
<keyword evidence="1" id="KW-0812">Transmembrane</keyword>